<dbReference type="Pfam" id="PF07730">
    <property type="entry name" value="HisKA_3"/>
    <property type="match status" value="1"/>
</dbReference>
<dbReference type="InterPro" id="IPR011712">
    <property type="entry name" value="Sig_transdc_His_kin_sub3_dim/P"/>
</dbReference>
<keyword evidence="10" id="KW-0472">Membrane</keyword>
<dbReference type="Gene3D" id="3.30.565.10">
    <property type="entry name" value="Histidine kinase-like ATPase, C-terminal domain"/>
    <property type="match status" value="1"/>
</dbReference>
<comment type="caution">
    <text evidence="12">The sequence shown here is derived from an EMBL/GenBank/DDBJ whole genome shotgun (WGS) entry which is preliminary data.</text>
</comment>
<feature type="transmembrane region" description="Helical" evidence="10">
    <location>
        <begin position="41"/>
        <end position="59"/>
    </location>
</feature>
<keyword evidence="7" id="KW-0067">ATP-binding</keyword>
<dbReference type="Pfam" id="PF02518">
    <property type="entry name" value="HATPase_c"/>
    <property type="match status" value="1"/>
</dbReference>
<feature type="transmembrane region" description="Helical" evidence="10">
    <location>
        <begin position="141"/>
        <end position="163"/>
    </location>
</feature>
<protein>
    <recommendedName>
        <fullName evidence="2">histidine kinase</fullName>
        <ecNumber evidence="2">2.7.13.3</ecNumber>
    </recommendedName>
</protein>
<proteinExistence type="predicted"/>
<evidence type="ECO:0000256" key="8">
    <source>
        <dbReference type="ARBA" id="ARBA00023012"/>
    </source>
</evidence>
<dbReference type="PANTHER" id="PTHR24421">
    <property type="entry name" value="NITRATE/NITRITE SENSOR PROTEIN NARX-RELATED"/>
    <property type="match status" value="1"/>
</dbReference>
<dbReference type="InterPro" id="IPR003594">
    <property type="entry name" value="HATPase_dom"/>
</dbReference>
<dbReference type="InterPro" id="IPR050482">
    <property type="entry name" value="Sensor_HK_TwoCompSys"/>
</dbReference>
<comment type="catalytic activity">
    <reaction evidence="1">
        <text>ATP + protein L-histidine = ADP + protein N-phospho-L-histidine.</text>
        <dbReference type="EC" id="2.7.13.3"/>
    </reaction>
</comment>
<feature type="domain" description="Histidine kinase/HSP90-like ATPase" evidence="11">
    <location>
        <begin position="284"/>
        <end position="378"/>
    </location>
</feature>
<evidence type="ECO:0000313" key="12">
    <source>
        <dbReference type="EMBL" id="MFC4564874.1"/>
    </source>
</evidence>
<dbReference type="Proteomes" id="UP001595923">
    <property type="component" value="Unassembled WGS sequence"/>
</dbReference>
<gene>
    <name evidence="12" type="ORF">ACFO4E_23700</name>
</gene>
<dbReference type="InterPro" id="IPR036890">
    <property type="entry name" value="HATPase_C_sf"/>
</dbReference>
<dbReference type="SUPFAM" id="SSF55874">
    <property type="entry name" value="ATPase domain of HSP90 chaperone/DNA topoisomerase II/histidine kinase"/>
    <property type="match status" value="1"/>
</dbReference>
<feature type="region of interest" description="Disordered" evidence="9">
    <location>
        <begin position="358"/>
        <end position="382"/>
    </location>
</feature>
<evidence type="ECO:0000256" key="3">
    <source>
        <dbReference type="ARBA" id="ARBA00022553"/>
    </source>
</evidence>
<feature type="transmembrane region" description="Helical" evidence="10">
    <location>
        <begin position="117"/>
        <end position="135"/>
    </location>
</feature>
<evidence type="ECO:0000256" key="9">
    <source>
        <dbReference type="SAM" id="MobiDB-lite"/>
    </source>
</evidence>
<dbReference type="CDD" id="cd16917">
    <property type="entry name" value="HATPase_UhpB-NarQ-NarX-like"/>
    <property type="match status" value="1"/>
</dbReference>
<name>A0ABV9E3W0_9ACTN</name>
<dbReference type="SMART" id="SM00387">
    <property type="entry name" value="HATPase_c"/>
    <property type="match status" value="1"/>
</dbReference>
<evidence type="ECO:0000256" key="6">
    <source>
        <dbReference type="ARBA" id="ARBA00022777"/>
    </source>
</evidence>
<keyword evidence="6 12" id="KW-0418">Kinase</keyword>
<dbReference type="EC" id="2.7.13.3" evidence="2"/>
<keyword evidence="4" id="KW-0808">Transferase</keyword>
<keyword evidence="13" id="KW-1185">Reference proteome</keyword>
<keyword evidence="10" id="KW-0812">Transmembrane</keyword>
<dbReference type="Gene3D" id="1.20.5.1930">
    <property type="match status" value="1"/>
</dbReference>
<evidence type="ECO:0000256" key="10">
    <source>
        <dbReference type="SAM" id="Phobius"/>
    </source>
</evidence>
<accession>A0ABV9E3W0</accession>
<keyword evidence="3" id="KW-0597">Phosphoprotein</keyword>
<evidence type="ECO:0000256" key="2">
    <source>
        <dbReference type="ARBA" id="ARBA00012438"/>
    </source>
</evidence>
<reference evidence="13" key="1">
    <citation type="journal article" date="2019" name="Int. J. Syst. Evol. Microbiol.">
        <title>The Global Catalogue of Microorganisms (GCM) 10K type strain sequencing project: providing services to taxonomists for standard genome sequencing and annotation.</title>
        <authorList>
            <consortium name="The Broad Institute Genomics Platform"/>
            <consortium name="The Broad Institute Genome Sequencing Center for Infectious Disease"/>
            <person name="Wu L."/>
            <person name="Ma J."/>
        </authorList>
    </citation>
    <scope>NUCLEOTIDE SEQUENCE [LARGE SCALE GENOMIC DNA]</scope>
    <source>
        <strain evidence="13">XZYJ18</strain>
    </source>
</reference>
<dbReference type="PANTHER" id="PTHR24421:SF10">
    <property type="entry name" value="NITRATE_NITRITE SENSOR PROTEIN NARQ"/>
    <property type="match status" value="1"/>
</dbReference>
<evidence type="ECO:0000256" key="7">
    <source>
        <dbReference type="ARBA" id="ARBA00022840"/>
    </source>
</evidence>
<keyword evidence="5" id="KW-0547">Nucleotide-binding</keyword>
<keyword evidence="10" id="KW-1133">Transmembrane helix</keyword>
<evidence type="ECO:0000256" key="5">
    <source>
        <dbReference type="ARBA" id="ARBA00022741"/>
    </source>
</evidence>
<evidence type="ECO:0000256" key="1">
    <source>
        <dbReference type="ARBA" id="ARBA00000085"/>
    </source>
</evidence>
<evidence type="ECO:0000313" key="13">
    <source>
        <dbReference type="Proteomes" id="UP001595923"/>
    </source>
</evidence>
<evidence type="ECO:0000259" key="11">
    <source>
        <dbReference type="SMART" id="SM00387"/>
    </source>
</evidence>
<sequence>MVVRLRRAGRVRTAADIGLGAVFAAALAFQASQIAASWGGGYWRFDAAAGAVVCAIALARRYDRAWTAAAGLSVAAAAAAVSRIADQPAEPSPAMSLALSVLVGSAVRTLPPRPACAVAAGGLAVPAGSLAAALASSAGTAVPLLGVAGWLAAVAAGLGPRLLAARRRAMTEEVRRAERLDLARELHDVVAHHIAGIVLMAQAAPIAARTDPGSAAGAFAGIEAAGTDALAATRRVVGLLRDGDDAAPATPGPESLGELVARFERHGPAVELRLPEGEPGWAPEVTSTVHRIVRESLTNIVRHAPHARAVTVDVGQGTDAVAVEVADDAPSAAARHPHRGGYGLVGMRERVESLGGTLHAGPRPGGGWSVRATLPLSENGRP</sequence>
<dbReference type="GO" id="GO:0016301">
    <property type="term" value="F:kinase activity"/>
    <property type="evidence" value="ECO:0007669"/>
    <property type="project" value="UniProtKB-KW"/>
</dbReference>
<dbReference type="RefSeq" id="WP_378578392.1">
    <property type="nucleotide sequence ID" value="NZ_JBHSFQ010000029.1"/>
</dbReference>
<organism evidence="12 13">
    <name type="scientific">Nocardiopsis mangrovi</name>
    <dbReference type="NCBI Taxonomy" id="1179818"/>
    <lineage>
        <taxon>Bacteria</taxon>
        <taxon>Bacillati</taxon>
        <taxon>Actinomycetota</taxon>
        <taxon>Actinomycetes</taxon>
        <taxon>Streptosporangiales</taxon>
        <taxon>Nocardiopsidaceae</taxon>
        <taxon>Nocardiopsis</taxon>
    </lineage>
</organism>
<evidence type="ECO:0000256" key="4">
    <source>
        <dbReference type="ARBA" id="ARBA00022679"/>
    </source>
</evidence>
<keyword evidence="8" id="KW-0902">Two-component regulatory system</keyword>
<dbReference type="EMBL" id="JBHSFQ010000029">
    <property type="protein sequence ID" value="MFC4564874.1"/>
    <property type="molecule type" value="Genomic_DNA"/>
</dbReference>